<keyword evidence="1" id="KW-0805">Transcription regulation</keyword>
<keyword evidence="2" id="KW-0804">Transcription</keyword>
<organism evidence="5 6">
    <name type="scientific">Streptomyces lannensis</name>
    <dbReference type="NCBI Taxonomy" id="766498"/>
    <lineage>
        <taxon>Bacteria</taxon>
        <taxon>Bacillati</taxon>
        <taxon>Actinomycetota</taxon>
        <taxon>Actinomycetes</taxon>
        <taxon>Kitasatosporales</taxon>
        <taxon>Streptomycetaceae</taxon>
        <taxon>Streptomyces</taxon>
    </lineage>
</organism>
<evidence type="ECO:0000313" key="5">
    <source>
        <dbReference type="EMBL" id="GAA3908469.1"/>
    </source>
</evidence>
<name>A0ABP7LVI3_9ACTN</name>
<dbReference type="EMBL" id="BAAAZA010000075">
    <property type="protein sequence ID" value="GAA3908469.1"/>
    <property type="molecule type" value="Genomic_DNA"/>
</dbReference>
<gene>
    <name evidence="5" type="ORF">GCM10022207_92530</name>
</gene>
<dbReference type="SMART" id="SM00342">
    <property type="entry name" value="HTH_ARAC"/>
    <property type="match status" value="1"/>
</dbReference>
<evidence type="ECO:0000256" key="1">
    <source>
        <dbReference type="ARBA" id="ARBA00023015"/>
    </source>
</evidence>
<dbReference type="Proteomes" id="UP001501563">
    <property type="component" value="Unassembled WGS sequence"/>
</dbReference>
<dbReference type="CDD" id="cd03137">
    <property type="entry name" value="GATase1_AraC_1"/>
    <property type="match status" value="1"/>
</dbReference>
<evidence type="ECO:0000313" key="6">
    <source>
        <dbReference type="Proteomes" id="UP001501563"/>
    </source>
</evidence>
<evidence type="ECO:0000256" key="3">
    <source>
        <dbReference type="SAM" id="MobiDB-lite"/>
    </source>
</evidence>
<accession>A0ABP7LVI3</accession>
<feature type="region of interest" description="Disordered" evidence="3">
    <location>
        <begin position="318"/>
        <end position="344"/>
    </location>
</feature>
<dbReference type="SUPFAM" id="SSF52317">
    <property type="entry name" value="Class I glutamine amidotransferase-like"/>
    <property type="match status" value="1"/>
</dbReference>
<dbReference type="SUPFAM" id="SSF46689">
    <property type="entry name" value="Homeodomain-like"/>
    <property type="match status" value="2"/>
</dbReference>
<dbReference type="PANTHER" id="PTHR43130">
    <property type="entry name" value="ARAC-FAMILY TRANSCRIPTIONAL REGULATOR"/>
    <property type="match status" value="1"/>
</dbReference>
<dbReference type="PANTHER" id="PTHR43130:SF3">
    <property type="entry name" value="HTH-TYPE TRANSCRIPTIONAL REGULATOR RV1931C"/>
    <property type="match status" value="1"/>
</dbReference>
<evidence type="ECO:0000259" key="4">
    <source>
        <dbReference type="PROSITE" id="PS01124"/>
    </source>
</evidence>
<reference evidence="6" key="1">
    <citation type="journal article" date="2019" name="Int. J. Syst. Evol. Microbiol.">
        <title>The Global Catalogue of Microorganisms (GCM) 10K type strain sequencing project: providing services to taxonomists for standard genome sequencing and annotation.</title>
        <authorList>
            <consortium name="The Broad Institute Genomics Platform"/>
            <consortium name="The Broad Institute Genome Sequencing Center for Infectious Disease"/>
            <person name="Wu L."/>
            <person name="Ma J."/>
        </authorList>
    </citation>
    <scope>NUCLEOTIDE SEQUENCE [LARGE SCALE GENOMIC DNA]</scope>
    <source>
        <strain evidence="6">JCM 16578</strain>
    </source>
</reference>
<dbReference type="Pfam" id="PF12833">
    <property type="entry name" value="HTH_18"/>
    <property type="match status" value="1"/>
</dbReference>
<dbReference type="InterPro" id="IPR018060">
    <property type="entry name" value="HTH_AraC"/>
</dbReference>
<keyword evidence="6" id="KW-1185">Reference proteome</keyword>
<comment type="caution">
    <text evidence="5">The sequence shown here is derived from an EMBL/GenBank/DDBJ whole genome shotgun (WGS) entry which is preliminary data.</text>
</comment>
<dbReference type="InterPro" id="IPR009057">
    <property type="entry name" value="Homeodomain-like_sf"/>
</dbReference>
<dbReference type="RefSeq" id="WP_345554667.1">
    <property type="nucleotide sequence ID" value="NZ_BAAAZA010000075.1"/>
</dbReference>
<sequence>MSSSQPHRVAVLALDGAYPFELGIPARVLGAADERYEVVVCSCDGGPIQTNAGFSVVPQYGPDVLAQADTVIVAPVETSRLTRELPEKVTDALARIRPGTRIASICSGGFILAAAGLLDGRAATTHWESAQLFRRWYPHIRVDEDVLFIDDGDVLTSAGAASGVDLCLHLIRTDHGADQANRAARRCVVAPFREGGQAQYIERPIPDDPAASTSATRQWALERLGDRLTAERMAQHAHMSLRTFARRFRAETGLPPGRWLTGQRLARARTLLESTDLTVDQIASEIGFATAASLRQHLNAELGVSPLAYRRTFRATDRAGGAGGAEAGTGDRGRAARAHGALTA</sequence>
<proteinExistence type="predicted"/>
<dbReference type="Gene3D" id="3.40.50.880">
    <property type="match status" value="1"/>
</dbReference>
<dbReference type="Pfam" id="PF01965">
    <property type="entry name" value="DJ-1_PfpI"/>
    <property type="match status" value="1"/>
</dbReference>
<protein>
    <submittedName>
        <fullName evidence="5">Helix-turn-helix domain-containing protein</fullName>
    </submittedName>
</protein>
<dbReference type="InterPro" id="IPR052158">
    <property type="entry name" value="INH-QAR"/>
</dbReference>
<dbReference type="InterPro" id="IPR002818">
    <property type="entry name" value="DJ-1/PfpI"/>
</dbReference>
<dbReference type="PROSITE" id="PS01124">
    <property type="entry name" value="HTH_ARAC_FAMILY_2"/>
    <property type="match status" value="1"/>
</dbReference>
<evidence type="ECO:0000256" key="2">
    <source>
        <dbReference type="ARBA" id="ARBA00023163"/>
    </source>
</evidence>
<dbReference type="InterPro" id="IPR029062">
    <property type="entry name" value="Class_I_gatase-like"/>
</dbReference>
<feature type="domain" description="HTH araC/xylS-type" evidence="4">
    <location>
        <begin position="214"/>
        <end position="312"/>
    </location>
</feature>
<dbReference type="Gene3D" id="1.10.10.60">
    <property type="entry name" value="Homeodomain-like"/>
    <property type="match status" value="1"/>
</dbReference>